<evidence type="ECO:0000313" key="13">
    <source>
        <dbReference type="EMBL" id="CAF1202071.1"/>
    </source>
</evidence>
<keyword evidence="5 11" id="KW-1133">Transmembrane helix</keyword>
<dbReference type="InterPro" id="IPR043151">
    <property type="entry name" value="BAH_sf"/>
</dbReference>
<gene>
    <name evidence="13" type="ORF">VCS650_LOCUS25687</name>
</gene>
<keyword evidence="7 11" id="KW-0472">Membrane</keyword>
<feature type="domain" description="BAH" evidence="12">
    <location>
        <begin position="508"/>
        <end position="642"/>
    </location>
</feature>
<dbReference type="InterPro" id="IPR001025">
    <property type="entry name" value="BAH_dom"/>
</dbReference>
<dbReference type="AlphaFoldDB" id="A0A814WIN8"/>
<feature type="transmembrane region" description="Helical" evidence="11">
    <location>
        <begin position="364"/>
        <end position="385"/>
    </location>
</feature>
<sequence length="806" mass="92192">MSAGSASSLGRCLSVREYFSLTNMKSMFQGFVYEYETPKIVTIHSISIALTCRIIQLLILIYGIVYLMIIKKGYQDIDTSIISSITLKVKGIGYNQTAKNKTLVIDGADYIVPPQENNALFLMTNFIRTDQNHSKCAEAPEIFAHCTNDTRCRESTDSHKANGKWTGKCLPNSHQSSGSQEKIGLCELEGWCPVENDRGIPEPIQDALNFTIFVKNFIEFPRFKVIRKNIQRDAKYLRNCSYDHKHHTECPIFRVGTILDLVEKDEAEQINILRLGGVIRIKIDWICNLDISLDKCVPVYSFGRLDAPSKEENFSVGFNFRFASHWKHENQSFRTLTKAFGLRFIISVSGHAGRFDVIQLSLNIGSLIGILGLATFICDIVALYVHRQSSVYRQQKFQDVDLNLLRLETLNSLAEGMVSEVTKRKNQNHLDQRESISNVIENHDVTSITDSPLKEKFQRSRENPFYDNVSTSSTIHTNPALLSMTPSNNFHQRQTGTIKQSTGNSSSSPLSLKQRKLVSTRPSQLTYSSNITDDKYEFNDTMGMSYVDEDSPVIDAKKQSNEMKRNFNIKTNKPLMNGIFRFPSTNDSIEIKTIIRPCYVLDTSTFCKGKPICEYSSRILSTDLFICEYRVDKLARTFTRLPKTKHIGINTKSYCFDNYIEKLSIKRDYQPHQKEYYNQQQTSRRRSTTHPTKLTMKQLEEKSSHIDGLIEKIYCRFHHPNLIPTEAKFSPNHFVQQTTIKEDINRGSKRLRNRNLSSTNIVNKKCRTRSVSSNDNHTEAISDNNNHQVVLSILDELIESISSHIV</sequence>
<reference evidence="13" key="1">
    <citation type="submission" date="2021-02" db="EMBL/GenBank/DDBJ databases">
        <authorList>
            <person name="Nowell W R."/>
        </authorList>
    </citation>
    <scope>NUCLEOTIDE SEQUENCE</scope>
</reference>
<dbReference type="InterPro" id="IPR001429">
    <property type="entry name" value="P2X_purnocptor"/>
</dbReference>
<dbReference type="GO" id="GO:0070588">
    <property type="term" value="P:calcium ion transmembrane transport"/>
    <property type="evidence" value="ECO:0007669"/>
    <property type="project" value="TreeGrafter"/>
</dbReference>
<keyword evidence="9" id="KW-0407">Ion channel</keyword>
<dbReference type="InterPro" id="IPR027309">
    <property type="entry name" value="P2X_extracellular_dom_sf"/>
</dbReference>
<dbReference type="Proteomes" id="UP000663891">
    <property type="component" value="Unassembled WGS sequence"/>
</dbReference>
<accession>A0A814WIN8</accession>
<evidence type="ECO:0000313" key="14">
    <source>
        <dbReference type="Proteomes" id="UP000663891"/>
    </source>
</evidence>
<evidence type="ECO:0000256" key="10">
    <source>
        <dbReference type="SAM" id="MobiDB-lite"/>
    </source>
</evidence>
<comment type="similarity">
    <text evidence="2">Belongs to the P2X receptor family.</text>
</comment>
<dbReference type="OrthoDB" id="494673at2759"/>
<dbReference type="GO" id="GO:0033198">
    <property type="term" value="P:response to ATP"/>
    <property type="evidence" value="ECO:0007669"/>
    <property type="project" value="InterPro"/>
</dbReference>
<organism evidence="13 14">
    <name type="scientific">Adineta steineri</name>
    <dbReference type="NCBI Taxonomy" id="433720"/>
    <lineage>
        <taxon>Eukaryota</taxon>
        <taxon>Metazoa</taxon>
        <taxon>Spiralia</taxon>
        <taxon>Gnathifera</taxon>
        <taxon>Rotifera</taxon>
        <taxon>Eurotatoria</taxon>
        <taxon>Bdelloidea</taxon>
        <taxon>Adinetida</taxon>
        <taxon>Adinetidae</taxon>
        <taxon>Adineta</taxon>
    </lineage>
</organism>
<evidence type="ECO:0000256" key="11">
    <source>
        <dbReference type="SAM" id="Phobius"/>
    </source>
</evidence>
<dbReference type="PROSITE" id="PS51038">
    <property type="entry name" value="BAH"/>
    <property type="match status" value="1"/>
</dbReference>
<dbReference type="EMBL" id="CAJNON010000333">
    <property type="protein sequence ID" value="CAF1202071.1"/>
    <property type="molecule type" value="Genomic_DNA"/>
</dbReference>
<keyword evidence="4 11" id="KW-0812">Transmembrane</keyword>
<evidence type="ECO:0000256" key="9">
    <source>
        <dbReference type="ARBA" id="ARBA00023303"/>
    </source>
</evidence>
<proteinExistence type="inferred from homology"/>
<dbReference type="PRINTS" id="PR01307">
    <property type="entry name" value="P2XRECEPTOR"/>
</dbReference>
<dbReference type="Pfam" id="PF00864">
    <property type="entry name" value="P2X_receptor"/>
    <property type="match status" value="1"/>
</dbReference>
<dbReference type="GO" id="GO:0005886">
    <property type="term" value="C:plasma membrane"/>
    <property type="evidence" value="ECO:0007669"/>
    <property type="project" value="InterPro"/>
</dbReference>
<dbReference type="GO" id="GO:0012505">
    <property type="term" value="C:endomembrane system"/>
    <property type="evidence" value="ECO:0007669"/>
    <property type="project" value="UniProtKB-SubCell"/>
</dbReference>
<dbReference type="GO" id="GO:0003682">
    <property type="term" value="F:chromatin binding"/>
    <property type="evidence" value="ECO:0007669"/>
    <property type="project" value="InterPro"/>
</dbReference>
<feature type="transmembrane region" description="Helical" evidence="11">
    <location>
        <begin position="46"/>
        <end position="69"/>
    </location>
</feature>
<name>A0A814WIN8_9BILA</name>
<evidence type="ECO:0000256" key="1">
    <source>
        <dbReference type="ARBA" id="ARBA00004308"/>
    </source>
</evidence>
<evidence type="ECO:0000256" key="3">
    <source>
        <dbReference type="ARBA" id="ARBA00022448"/>
    </source>
</evidence>
<evidence type="ECO:0000256" key="2">
    <source>
        <dbReference type="ARBA" id="ARBA00009848"/>
    </source>
</evidence>
<dbReference type="Gene3D" id="2.60.490.10">
    <property type="entry name" value="atp-gated p2x4 ion channel domain"/>
    <property type="match status" value="1"/>
</dbReference>
<evidence type="ECO:0000256" key="8">
    <source>
        <dbReference type="ARBA" id="ARBA00023286"/>
    </source>
</evidence>
<dbReference type="Gene3D" id="2.30.30.490">
    <property type="match status" value="1"/>
</dbReference>
<evidence type="ECO:0000259" key="12">
    <source>
        <dbReference type="PROSITE" id="PS51038"/>
    </source>
</evidence>
<dbReference type="GO" id="GO:0001614">
    <property type="term" value="F:purinergic nucleotide receptor activity"/>
    <property type="evidence" value="ECO:0007669"/>
    <property type="project" value="InterPro"/>
</dbReference>
<dbReference type="Gene3D" id="1.10.287.940">
    <property type="entry name" value="atp-gated p2x4 ion channel"/>
    <property type="match status" value="1"/>
</dbReference>
<dbReference type="NCBIfam" id="TIGR00863">
    <property type="entry name" value="P2X"/>
    <property type="match status" value="1"/>
</dbReference>
<feature type="compositionally biased region" description="Polar residues" evidence="10">
    <location>
        <begin position="485"/>
        <end position="504"/>
    </location>
</feature>
<comment type="subcellular location">
    <subcellularLocation>
        <location evidence="1">Endomembrane system</location>
    </subcellularLocation>
</comment>
<keyword evidence="6" id="KW-0406">Ion transport</keyword>
<dbReference type="PANTHER" id="PTHR10125">
    <property type="entry name" value="P2X PURINOCEPTOR"/>
    <property type="match status" value="1"/>
</dbReference>
<feature type="region of interest" description="Disordered" evidence="10">
    <location>
        <begin position="485"/>
        <end position="523"/>
    </location>
</feature>
<keyword evidence="8" id="KW-1071">Ligand-gated ion channel</keyword>
<evidence type="ECO:0000256" key="5">
    <source>
        <dbReference type="ARBA" id="ARBA00022989"/>
    </source>
</evidence>
<evidence type="ECO:0000256" key="7">
    <source>
        <dbReference type="ARBA" id="ARBA00023136"/>
    </source>
</evidence>
<comment type="caution">
    <text evidence="13">The sequence shown here is derived from an EMBL/GenBank/DDBJ whole genome shotgun (WGS) entry which is preliminary data.</text>
</comment>
<keyword evidence="3" id="KW-0813">Transport</keyword>
<dbReference type="GO" id="GO:0098794">
    <property type="term" value="C:postsynapse"/>
    <property type="evidence" value="ECO:0007669"/>
    <property type="project" value="GOC"/>
</dbReference>
<evidence type="ECO:0000256" key="6">
    <source>
        <dbReference type="ARBA" id="ARBA00023065"/>
    </source>
</evidence>
<protein>
    <recommendedName>
        <fullName evidence="12">BAH domain-containing protein</fullName>
    </recommendedName>
</protein>
<evidence type="ECO:0000256" key="4">
    <source>
        <dbReference type="ARBA" id="ARBA00022692"/>
    </source>
</evidence>
<dbReference type="GO" id="GO:0004931">
    <property type="term" value="F:extracellularly ATP-gated monoatomic cation channel activity"/>
    <property type="evidence" value="ECO:0007669"/>
    <property type="project" value="InterPro"/>
</dbReference>
<dbReference type="PANTHER" id="PTHR10125:SF31">
    <property type="entry name" value="P2X RECEPTOR E"/>
    <property type="match status" value="1"/>
</dbReference>
<dbReference type="InterPro" id="IPR059116">
    <property type="entry name" value="P2X_receptor"/>
</dbReference>